<dbReference type="GO" id="GO:0008810">
    <property type="term" value="F:cellulase activity"/>
    <property type="evidence" value="ECO:0007669"/>
    <property type="project" value="UniProtKB-EC"/>
</dbReference>
<evidence type="ECO:0000313" key="12">
    <source>
        <dbReference type="EMBL" id="KAJ8922214.1"/>
    </source>
</evidence>
<organism evidence="12 13">
    <name type="scientific">Exocentrus adspersus</name>
    <dbReference type="NCBI Taxonomy" id="1586481"/>
    <lineage>
        <taxon>Eukaryota</taxon>
        <taxon>Metazoa</taxon>
        <taxon>Ecdysozoa</taxon>
        <taxon>Arthropoda</taxon>
        <taxon>Hexapoda</taxon>
        <taxon>Insecta</taxon>
        <taxon>Pterygota</taxon>
        <taxon>Neoptera</taxon>
        <taxon>Endopterygota</taxon>
        <taxon>Coleoptera</taxon>
        <taxon>Polyphaga</taxon>
        <taxon>Cucujiformia</taxon>
        <taxon>Chrysomeloidea</taxon>
        <taxon>Cerambycidae</taxon>
        <taxon>Lamiinae</taxon>
        <taxon>Acanthocinini</taxon>
        <taxon>Exocentrus</taxon>
    </lineage>
</organism>
<dbReference type="InterPro" id="IPR036908">
    <property type="entry name" value="RlpA-like_sf"/>
</dbReference>
<dbReference type="EMBL" id="JANEYG010000007">
    <property type="protein sequence ID" value="KAJ8922214.1"/>
    <property type="molecule type" value="Genomic_DNA"/>
</dbReference>
<feature type="active site" description="Nucleophile" evidence="9">
    <location>
        <position position="39"/>
    </location>
</feature>
<dbReference type="InterPro" id="IPR052288">
    <property type="entry name" value="GH45_Enzymes"/>
</dbReference>
<evidence type="ECO:0000259" key="11">
    <source>
        <dbReference type="PROSITE" id="PS01140"/>
    </source>
</evidence>
<evidence type="ECO:0000313" key="13">
    <source>
        <dbReference type="Proteomes" id="UP001159042"/>
    </source>
</evidence>
<dbReference type="EC" id="3.2.1.4" evidence="3 9"/>
<keyword evidence="7" id="KW-0326">Glycosidase</keyword>
<keyword evidence="5" id="KW-0136">Cellulose degradation</keyword>
<dbReference type="Proteomes" id="UP001159042">
    <property type="component" value="Unassembled WGS sequence"/>
</dbReference>
<comment type="caution">
    <text evidence="12">The sequence shown here is derived from an EMBL/GenBank/DDBJ whole genome shotgun (WGS) entry which is preliminary data.</text>
</comment>
<proteinExistence type="inferred from homology"/>
<dbReference type="AlphaFoldDB" id="A0AAV8W752"/>
<dbReference type="GO" id="GO:0030245">
    <property type="term" value="P:cellulose catabolic process"/>
    <property type="evidence" value="ECO:0007669"/>
    <property type="project" value="UniProtKB-KW"/>
</dbReference>
<dbReference type="SUPFAM" id="SSF50685">
    <property type="entry name" value="Barwin-like endoglucanases"/>
    <property type="match status" value="1"/>
</dbReference>
<keyword evidence="10" id="KW-0732">Signal</keyword>
<sequence>MKLLLITLTVYYTVEVSSISLTPLENGITGTGKTTRYWDCCKPSCGWAENLRDKSGTPIRTCKKDGTTTAGTSVQSACAGGESYTCNDQQPRAINSTLALGFVAASFTGGVDTNMCCACILLSFEGELQGKKMLVQVTNTGSDLSSNHFDIAIPGGGVGIFTQGCSSQWGAPSNGWGQQYGGVASADECSQLPDALQTGCKFRFEFLLNVSNPSVKFEQVQCPSEIVDISGCTY</sequence>
<accession>A0AAV8W752</accession>
<dbReference type="InterPro" id="IPR000334">
    <property type="entry name" value="Glyco_hydro_45"/>
</dbReference>
<evidence type="ECO:0000256" key="1">
    <source>
        <dbReference type="ARBA" id="ARBA00000966"/>
    </source>
</evidence>
<evidence type="ECO:0000256" key="9">
    <source>
        <dbReference type="PROSITE-ProRule" id="PRU10069"/>
    </source>
</evidence>
<keyword evidence="8" id="KW-0624">Polysaccharide degradation</keyword>
<comment type="similarity">
    <text evidence="2">Belongs to the glycosyl hydrolase 45 (cellulase K) family.</text>
</comment>
<evidence type="ECO:0000256" key="4">
    <source>
        <dbReference type="ARBA" id="ARBA00022801"/>
    </source>
</evidence>
<dbReference type="PROSITE" id="PS01140">
    <property type="entry name" value="GLYCOSYL_HYDROL_F45"/>
    <property type="match status" value="1"/>
</dbReference>
<feature type="chain" id="PRO_5043619890" description="Cellulase" evidence="10">
    <location>
        <begin position="19"/>
        <end position="234"/>
    </location>
</feature>
<dbReference type="Gene3D" id="2.40.40.10">
    <property type="entry name" value="RlpA-like domain"/>
    <property type="match status" value="1"/>
</dbReference>
<name>A0AAV8W752_9CUCU</name>
<protein>
    <recommendedName>
        <fullName evidence="3 9">Cellulase</fullName>
        <ecNumber evidence="3 9">3.2.1.4</ecNumber>
    </recommendedName>
</protein>
<evidence type="ECO:0000256" key="5">
    <source>
        <dbReference type="ARBA" id="ARBA00023001"/>
    </source>
</evidence>
<gene>
    <name evidence="12" type="ORF">NQ315_004151</name>
</gene>
<evidence type="ECO:0000256" key="8">
    <source>
        <dbReference type="ARBA" id="ARBA00023326"/>
    </source>
</evidence>
<keyword evidence="6" id="KW-0119">Carbohydrate metabolism</keyword>
<evidence type="ECO:0000256" key="6">
    <source>
        <dbReference type="ARBA" id="ARBA00023277"/>
    </source>
</evidence>
<dbReference type="PANTHER" id="PTHR39730:SF1">
    <property type="entry name" value="ENDOGLUCANASE 1"/>
    <property type="match status" value="1"/>
</dbReference>
<comment type="catalytic activity">
    <reaction evidence="1 9">
        <text>Endohydrolysis of (1-&gt;4)-beta-D-glucosidic linkages in cellulose, lichenin and cereal beta-D-glucans.</text>
        <dbReference type="EC" id="3.2.1.4"/>
    </reaction>
</comment>
<reference evidence="12 13" key="1">
    <citation type="journal article" date="2023" name="Insect Mol. Biol.">
        <title>Genome sequencing provides insights into the evolution of gene families encoding plant cell wall-degrading enzymes in longhorned beetles.</title>
        <authorList>
            <person name="Shin N.R."/>
            <person name="Okamura Y."/>
            <person name="Kirsch R."/>
            <person name="Pauchet Y."/>
        </authorList>
    </citation>
    <scope>NUCLEOTIDE SEQUENCE [LARGE SCALE GENOMIC DNA]</scope>
    <source>
        <strain evidence="12">EAD_L_NR</strain>
    </source>
</reference>
<feature type="domain" description="Glycosyl hydrolases family 45 active site" evidence="11">
    <location>
        <begin position="34"/>
        <end position="45"/>
    </location>
</feature>
<evidence type="ECO:0000256" key="2">
    <source>
        <dbReference type="ARBA" id="ARBA00007793"/>
    </source>
</evidence>
<dbReference type="PANTHER" id="PTHR39730">
    <property type="entry name" value="ENDOGLUCANASE 1"/>
    <property type="match status" value="1"/>
</dbReference>
<keyword evidence="4" id="KW-0378">Hydrolase</keyword>
<evidence type="ECO:0000256" key="10">
    <source>
        <dbReference type="SAM" id="SignalP"/>
    </source>
</evidence>
<evidence type="ECO:0000256" key="7">
    <source>
        <dbReference type="ARBA" id="ARBA00023295"/>
    </source>
</evidence>
<dbReference type="Pfam" id="PF02015">
    <property type="entry name" value="Glyco_hydro_45"/>
    <property type="match status" value="1"/>
</dbReference>
<feature type="signal peptide" evidence="10">
    <location>
        <begin position="1"/>
        <end position="18"/>
    </location>
</feature>
<keyword evidence="13" id="KW-1185">Reference proteome</keyword>
<evidence type="ECO:0000256" key="3">
    <source>
        <dbReference type="ARBA" id="ARBA00012601"/>
    </source>
</evidence>